<accession>I2NE25</accession>
<dbReference type="AlphaFoldDB" id="I2NE25"/>
<dbReference type="EMBL" id="AJMT01000201">
    <property type="protein sequence ID" value="EIG24086.1"/>
    <property type="molecule type" value="Genomic_DNA"/>
</dbReference>
<evidence type="ECO:0000313" key="2">
    <source>
        <dbReference type="Proteomes" id="UP000004473"/>
    </source>
</evidence>
<name>I2NE25_NEISI</name>
<comment type="caution">
    <text evidence="1">The sequence shown here is derived from an EMBL/GenBank/DDBJ whole genome shotgun (WGS) entry which is preliminary data.</text>
</comment>
<gene>
    <name evidence="1" type="ORF">HMPREF1051_0116</name>
</gene>
<organism evidence="1 2">
    <name type="scientific">Neisseria sicca VK64</name>
    <dbReference type="NCBI Taxonomy" id="1095748"/>
    <lineage>
        <taxon>Bacteria</taxon>
        <taxon>Pseudomonadati</taxon>
        <taxon>Pseudomonadota</taxon>
        <taxon>Betaproteobacteria</taxon>
        <taxon>Neisseriales</taxon>
        <taxon>Neisseriaceae</taxon>
        <taxon>Neisseria</taxon>
    </lineage>
</organism>
<dbReference type="Proteomes" id="UP000004473">
    <property type="component" value="Unassembled WGS sequence"/>
</dbReference>
<protein>
    <submittedName>
        <fullName evidence="1">Uncharacterized protein</fullName>
    </submittedName>
</protein>
<proteinExistence type="predicted"/>
<reference evidence="1 2" key="1">
    <citation type="submission" date="2012-04" db="EMBL/GenBank/DDBJ databases">
        <authorList>
            <person name="Harkins D.M."/>
            <person name="Madupu R."/>
            <person name="Durkin A.S."/>
            <person name="Torralba M."/>
            <person name="Methe B."/>
            <person name="Sutton G.G."/>
            <person name="Nelson K.E."/>
        </authorList>
    </citation>
    <scope>NUCLEOTIDE SEQUENCE [LARGE SCALE GENOMIC DNA]</scope>
    <source>
        <strain evidence="1 2">VK64</strain>
    </source>
</reference>
<evidence type="ECO:0000313" key="1">
    <source>
        <dbReference type="EMBL" id="EIG24086.1"/>
    </source>
</evidence>
<sequence length="45" mass="5142">MGKGWIIRGFRRGLYGKGRLKTSNLSFQTTFSYAFQIKPNFPASI</sequence>